<reference evidence="2" key="1">
    <citation type="journal article" date="2019" name="Int. J. Syst. Evol. Microbiol.">
        <title>The Global Catalogue of Microorganisms (GCM) 10K type strain sequencing project: providing services to taxonomists for standard genome sequencing and annotation.</title>
        <authorList>
            <consortium name="The Broad Institute Genomics Platform"/>
            <consortium name="The Broad Institute Genome Sequencing Center for Infectious Disease"/>
            <person name="Wu L."/>
            <person name="Ma J."/>
        </authorList>
    </citation>
    <scope>NUCLEOTIDE SEQUENCE [LARGE SCALE GENOMIC DNA]</scope>
    <source>
        <strain evidence="2">KCTC 33522</strain>
    </source>
</reference>
<comment type="caution">
    <text evidence="1">The sequence shown here is derived from an EMBL/GenBank/DDBJ whole genome shotgun (WGS) entry which is preliminary data.</text>
</comment>
<name>A0ABW5Y1N9_9BACL</name>
<dbReference type="RefSeq" id="WP_380147800.1">
    <property type="nucleotide sequence ID" value="NZ_JBHUOR010000076.1"/>
</dbReference>
<dbReference type="Pfam" id="PF06199">
    <property type="entry name" value="Phage_tail_2"/>
    <property type="match status" value="1"/>
</dbReference>
<evidence type="ECO:0000313" key="1">
    <source>
        <dbReference type="EMBL" id="MFD2868924.1"/>
    </source>
</evidence>
<accession>A0ABW5Y1N9</accession>
<organism evidence="1 2">
    <name type="scientific">Kurthia populi</name>
    <dbReference type="NCBI Taxonomy" id="1562132"/>
    <lineage>
        <taxon>Bacteria</taxon>
        <taxon>Bacillati</taxon>
        <taxon>Bacillota</taxon>
        <taxon>Bacilli</taxon>
        <taxon>Bacillales</taxon>
        <taxon>Caryophanaceae</taxon>
        <taxon>Kurthia</taxon>
    </lineage>
</organism>
<protein>
    <submittedName>
        <fullName evidence="1">Phage major tail protein, TP901-1 family</fullName>
    </submittedName>
</protein>
<gene>
    <name evidence="1" type="ORF">ACFSY7_10495</name>
</gene>
<keyword evidence="2" id="KW-1185">Reference proteome</keyword>
<dbReference type="Proteomes" id="UP001597568">
    <property type="component" value="Unassembled WGS sequence"/>
</dbReference>
<proteinExistence type="predicted"/>
<dbReference type="InterPro" id="IPR011855">
    <property type="entry name" value="Phgtail_TP901_1"/>
</dbReference>
<sequence>MNKGKDTIYLVQRAKEALAAAAYLIANQTEGSYSIETEIIDEQTKFGRLVDYGNTSESFDLSMYGQTGDPGQKAILDAIKNKEQLKVWEVNINKNDAGKYDANFAYTIVESVERSGSTDGFEELSSTLQVIGQTQEGELDTVDVPDEVIEFALYGFEKPGEFTGEYGKDHKGTVTP</sequence>
<evidence type="ECO:0000313" key="2">
    <source>
        <dbReference type="Proteomes" id="UP001597568"/>
    </source>
</evidence>
<dbReference type="EMBL" id="JBHUOR010000076">
    <property type="protein sequence ID" value="MFD2868924.1"/>
    <property type="molecule type" value="Genomic_DNA"/>
</dbReference>
<dbReference type="NCBIfam" id="TIGR02126">
    <property type="entry name" value="phgtail_TP901_1"/>
    <property type="match status" value="1"/>
</dbReference>